<evidence type="ECO:0000313" key="4">
    <source>
        <dbReference type="Proteomes" id="UP000240739"/>
    </source>
</evidence>
<feature type="signal peptide" evidence="2">
    <location>
        <begin position="1"/>
        <end position="24"/>
    </location>
</feature>
<feature type="chain" id="PRO_5039190114" evidence="2">
    <location>
        <begin position="25"/>
        <end position="552"/>
    </location>
</feature>
<feature type="compositionally biased region" description="Gly residues" evidence="1">
    <location>
        <begin position="441"/>
        <end position="459"/>
    </location>
</feature>
<evidence type="ECO:0000313" key="3">
    <source>
        <dbReference type="EMBL" id="PTL58877.1"/>
    </source>
</evidence>
<evidence type="ECO:0000256" key="2">
    <source>
        <dbReference type="SAM" id="SignalP"/>
    </source>
</evidence>
<dbReference type="AlphaFoldDB" id="A0A2T4UI31"/>
<sequence length="552" mass="54323">MTAPRLLLPACLAALALLPASASATTFCVPTFSAACPNDGTTVAQASLETAMSTSGSDGTADTIVLGPGVFSTTSTFTPTGTDALTVVGQGAGASFLTSSSGANVFVVSLTGRGPTLLRDLSIVVGESFPTDNGSALNADAGTILRDVEVELRNPPSPGGTGSYGLTFNGGISSLERVRIAPSGSGALATALDVGSATPTGLTATQLTIEQPRVTAIRAESGSPVTASRVVVLGARSTAVLARPATVTLTNLLLTMAADAPPVAATSPNATASSVTLDHATIVSSAPGATTPPVAATAQSTGGATVTVTNSIVAGFTAAGQRSATGVGPARIALSASHVPGVVGAAGPGSTSATDMVLSAPTFADPAGSDFSLAAGSAGVDAGTPGTASPTVDLNGNPRVVDGNGDGTAIRDIGAYERPAPPPAPAPQPSPTPTPTPAPGTGTGTPGTGTVPGPGGGTMAGPADTTAPETFRRGGPGSRLRRGIATFRFGASERGVRFQCRLDGGRARPCTSPLTLRRLRAGRHVLRVRAIDASGNADRTPLVLRFTVPRRR</sequence>
<evidence type="ECO:0000256" key="1">
    <source>
        <dbReference type="SAM" id="MobiDB-lite"/>
    </source>
</evidence>
<comment type="caution">
    <text evidence="3">The sequence shown here is derived from an EMBL/GenBank/DDBJ whole genome shotgun (WGS) entry which is preliminary data.</text>
</comment>
<proteinExistence type="predicted"/>
<keyword evidence="2" id="KW-0732">Signal</keyword>
<dbReference type="RefSeq" id="WP_107567314.1">
    <property type="nucleotide sequence ID" value="NZ_PYYB01000001.1"/>
</dbReference>
<dbReference type="SUPFAM" id="SSF51126">
    <property type="entry name" value="Pectin lyase-like"/>
    <property type="match status" value="1"/>
</dbReference>
<dbReference type="OrthoDB" id="5145222at2"/>
<reference evidence="3 4" key="1">
    <citation type="submission" date="2018-03" db="EMBL/GenBank/DDBJ databases">
        <title>Aquarubrobacter algicola gen. nov., sp. nov., a novel actinobacterium isolated from shallow eutrophic lake during the end of cyanobacterial harmful algal blooms.</title>
        <authorList>
            <person name="Chun S.J."/>
        </authorList>
    </citation>
    <scope>NUCLEOTIDE SEQUENCE [LARGE SCALE GENOMIC DNA]</scope>
    <source>
        <strain evidence="3 4">Seoho-28</strain>
    </source>
</reference>
<dbReference type="Proteomes" id="UP000240739">
    <property type="component" value="Unassembled WGS sequence"/>
</dbReference>
<dbReference type="EMBL" id="PYYB01000001">
    <property type="protein sequence ID" value="PTL58877.1"/>
    <property type="molecule type" value="Genomic_DNA"/>
</dbReference>
<dbReference type="InterPro" id="IPR011050">
    <property type="entry name" value="Pectin_lyase_fold/virulence"/>
</dbReference>
<keyword evidence="4" id="KW-1185">Reference proteome</keyword>
<protein>
    <submittedName>
        <fullName evidence="3">Uncharacterized protein</fullName>
    </submittedName>
</protein>
<feature type="region of interest" description="Disordered" evidence="1">
    <location>
        <begin position="379"/>
        <end position="480"/>
    </location>
</feature>
<accession>A0A2T4UI31</accession>
<organism evidence="3 4">
    <name type="scientific">Paraconexibacter algicola</name>
    <dbReference type="NCBI Taxonomy" id="2133960"/>
    <lineage>
        <taxon>Bacteria</taxon>
        <taxon>Bacillati</taxon>
        <taxon>Actinomycetota</taxon>
        <taxon>Thermoleophilia</taxon>
        <taxon>Solirubrobacterales</taxon>
        <taxon>Paraconexibacteraceae</taxon>
        <taxon>Paraconexibacter</taxon>
    </lineage>
</organism>
<feature type="compositionally biased region" description="Pro residues" evidence="1">
    <location>
        <begin position="419"/>
        <end position="438"/>
    </location>
</feature>
<gene>
    <name evidence="3" type="ORF">C7Y72_04025</name>
</gene>
<name>A0A2T4UI31_9ACTN</name>